<feature type="region of interest" description="Disordered" evidence="8">
    <location>
        <begin position="85"/>
        <end position="116"/>
    </location>
</feature>
<comment type="subcellular location">
    <subcellularLocation>
        <location evidence="1">Mitochondrion membrane</location>
    </subcellularLocation>
</comment>
<dbReference type="InterPro" id="IPR024461">
    <property type="entry name" value="CCDC90-like"/>
</dbReference>
<evidence type="ECO:0000256" key="2">
    <source>
        <dbReference type="ARBA" id="ARBA00007224"/>
    </source>
</evidence>
<protein>
    <submittedName>
        <fullName evidence="9">Mitochondrial calcium uniporter regulator 1</fullName>
    </submittedName>
</protein>
<keyword evidence="10" id="KW-1185">Reference proteome</keyword>
<dbReference type="PANTHER" id="PTHR14360">
    <property type="entry name" value="PROTEIN FMP32, MITOCHONDRIAL"/>
    <property type="match status" value="1"/>
</dbReference>
<dbReference type="GO" id="GO:0051561">
    <property type="term" value="P:positive regulation of mitochondrial calcium ion concentration"/>
    <property type="evidence" value="ECO:0007669"/>
    <property type="project" value="TreeGrafter"/>
</dbReference>
<comment type="similarity">
    <text evidence="2">Belongs to the CCDC90 family.</text>
</comment>
<organism evidence="9 10">
    <name type="scientific">Bos indicus x Bos taurus</name>
    <name type="common">Hybrid cattle</name>
    <dbReference type="NCBI Taxonomy" id="30522"/>
    <lineage>
        <taxon>Eukaryota</taxon>
        <taxon>Metazoa</taxon>
        <taxon>Chordata</taxon>
        <taxon>Craniata</taxon>
        <taxon>Vertebrata</taxon>
        <taxon>Euteleostomi</taxon>
        <taxon>Mammalia</taxon>
        <taxon>Eutheria</taxon>
        <taxon>Laurasiatheria</taxon>
        <taxon>Artiodactyla</taxon>
        <taxon>Ruminantia</taxon>
        <taxon>Pecora</taxon>
        <taxon>Bovidae</taxon>
        <taxon>Bovinae</taxon>
        <taxon>Bos</taxon>
    </lineage>
</organism>
<keyword evidence="5" id="KW-0175">Coiled coil</keyword>
<dbReference type="PANTHER" id="PTHR14360:SF11">
    <property type="entry name" value="MITOCHONDRIAL CALCIUM UNIPORTER REGULATOR 1"/>
    <property type="match status" value="1"/>
</dbReference>
<keyword evidence="3" id="KW-0812">Transmembrane</keyword>
<evidence type="ECO:0000313" key="9">
    <source>
        <dbReference type="Ensembl" id="ENSBIXP00000001513.1"/>
    </source>
</evidence>
<dbReference type="Proteomes" id="UP000314981">
    <property type="component" value="Chromosome 23"/>
</dbReference>
<dbReference type="AlphaFoldDB" id="A0A4W2BNG7"/>
<dbReference type="Ensembl" id="ENSBIXT00000013863.1">
    <property type="protein sequence ID" value="ENSBIXP00000001513.1"/>
    <property type="gene ID" value="ENSBIXG00000028480.1"/>
</dbReference>
<feature type="compositionally biased region" description="Pro residues" evidence="8">
    <location>
        <begin position="98"/>
        <end position="107"/>
    </location>
</feature>
<dbReference type="FunFam" id="1.20.5.340:FF:000015">
    <property type="entry name" value="Mitochondrial calcium uniporter regulator 1"/>
    <property type="match status" value="1"/>
</dbReference>
<dbReference type="GO" id="GO:0005743">
    <property type="term" value="C:mitochondrial inner membrane"/>
    <property type="evidence" value="ECO:0007669"/>
    <property type="project" value="TreeGrafter"/>
</dbReference>
<keyword evidence="7" id="KW-0472">Membrane</keyword>
<accession>A0A4W2BNG7</accession>
<evidence type="ECO:0000256" key="7">
    <source>
        <dbReference type="ARBA" id="ARBA00023136"/>
    </source>
</evidence>
<gene>
    <name evidence="9" type="primary">MCUR1</name>
</gene>
<dbReference type="GO" id="GO:0036444">
    <property type="term" value="P:calcium import into the mitochondrion"/>
    <property type="evidence" value="ECO:0007669"/>
    <property type="project" value="TreeGrafter"/>
</dbReference>
<reference evidence="9" key="3">
    <citation type="submission" date="2025-09" db="UniProtKB">
        <authorList>
            <consortium name="Ensembl"/>
        </authorList>
    </citation>
    <scope>IDENTIFICATION</scope>
</reference>
<reference evidence="9 10" key="1">
    <citation type="submission" date="2018-11" db="EMBL/GenBank/DDBJ databases">
        <title>Haplotype-resolved cattle genomes.</title>
        <authorList>
            <person name="Low W.Y."/>
            <person name="Tearle R."/>
            <person name="Bickhart D.M."/>
            <person name="Rosen B.D."/>
            <person name="Koren S."/>
            <person name="Rhie A."/>
            <person name="Hiendleder S."/>
            <person name="Phillippy A.M."/>
            <person name="Smith T.P.L."/>
            <person name="Williams J.L."/>
        </authorList>
    </citation>
    <scope>NUCLEOTIDE SEQUENCE [LARGE SCALE GENOMIC DNA]</scope>
</reference>
<name>A0A4W2BNG7_BOBOX</name>
<evidence type="ECO:0000256" key="1">
    <source>
        <dbReference type="ARBA" id="ARBA00004325"/>
    </source>
</evidence>
<evidence type="ECO:0000313" key="10">
    <source>
        <dbReference type="Proteomes" id="UP000314981"/>
    </source>
</evidence>
<keyword evidence="6" id="KW-0496">Mitochondrion</keyword>
<dbReference type="Pfam" id="PF07798">
    <property type="entry name" value="CCDC90-like"/>
    <property type="match status" value="1"/>
</dbReference>
<evidence type="ECO:0000256" key="6">
    <source>
        <dbReference type="ARBA" id="ARBA00023128"/>
    </source>
</evidence>
<evidence type="ECO:0000256" key="4">
    <source>
        <dbReference type="ARBA" id="ARBA00022989"/>
    </source>
</evidence>
<evidence type="ECO:0000256" key="5">
    <source>
        <dbReference type="ARBA" id="ARBA00023054"/>
    </source>
</evidence>
<reference evidence="9" key="2">
    <citation type="submission" date="2025-08" db="UniProtKB">
        <authorList>
            <consortium name="Ensembl"/>
        </authorList>
    </citation>
    <scope>IDENTIFICATION</scope>
</reference>
<keyword evidence="4" id="KW-1133">Transmembrane helix</keyword>
<evidence type="ECO:0000256" key="8">
    <source>
        <dbReference type="SAM" id="MobiDB-lite"/>
    </source>
</evidence>
<sequence length="392" mass="42760">MDCGSIAAERPKCPPSRRRLLPLLAAGRAGGLGGRGNPARRLLPALPGGPGALRPCAQAARGGAARASPLLLLLLVPCPRRAAAASRRPPADWERPRAGPPAPPGPPAGRGGVWRSQPGLAPGLAGAAGALPRCLGRVAALASSRRELSLSAGNLQLDSRRREFTSSGNRKLYFDTHALVCVLEENGFTTQQAEVVVSALIKIMEANMDIIYKDMVTKMQQEITLQQIMSQIANVKKDMIILEKSEFSALRSENEKIKLELHRLKQQVMDEVIKVRTDTKLDFNLEKSRVKELYSLNERKLLEIKTEMVSLITLSWMTFCPPPVFHVTFLLVRADCTPVAWSGPSLTAVESSEVPARTSPASGNNELSSWWPGLPVQDHVLYLVRYILFEST</sequence>
<evidence type="ECO:0000256" key="3">
    <source>
        <dbReference type="ARBA" id="ARBA00022692"/>
    </source>
</evidence>
<proteinExistence type="inferred from homology"/>
<dbReference type="Gene3D" id="1.20.5.340">
    <property type="match status" value="1"/>
</dbReference>
<dbReference type="STRING" id="30522.A0A4W2BNG7"/>